<evidence type="ECO:0000313" key="1">
    <source>
        <dbReference type="EMBL" id="VFU26782.1"/>
    </source>
</evidence>
<name>A0A6N2KP05_SALVM</name>
<gene>
    <name evidence="1" type="ORF">SVIM_LOCUS75387</name>
</gene>
<sequence>MCGEPLSRHQWKQQKQLSSLILTGLRWEYSRKNRVYLNHQVLEANPDLENQEQALKPEISRHAAIITRSMSEDLCSKTTFSFGLPFSSDSVLQAPKLHTVFSGKEVTGEEYSTPTEKLYALESSKKKVTRRRGRKKVTSKSLSELEYEELKGFKDLGFVFSEEDKDSNLASIIPGLQRLGKKHEEEAIPDEPAVSRPYLSEAWEVQEKRRKEEPLMNWAIPALSNEIDMKDNLRWWAHTVASAAI</sequence>
<protein>
    <recommendedName>
        <fullName evidence="2">DUF1685 domain-containing protein</fullName>
    </recommendedName>
</protein>
<reference evidence="1" key="1">
    <citation type="submission" date="2019-03" db="EMBL/GenBank/DDBJ databases">
        <authorList>
            <person name="Mank J."/>
            <person name="Almeida P."/>
        </authorList>
    </citation>
    <scope>NUCLEOTIDE SEQUENCE</scope>
    <source>
        <strain evidence="1">78183</strain>
    </source>
</reference>
<proteinExistence type="predicted"/>
<dbReference type="AlphaFoldDB" id="A0A6N2KP05"/>
<accession>A0A6N2KP05</accession>
<dbReference type="EMBL" id="CAADRP010000335">
    <property type="protein sequence ID" value="VFU26782.1"/>
    <property type="molecule type" value="Genomic_DNA"/>
</dbReference>
<dbReference type="PANTHER" id="PTHR33785:SF12">
    <property type="entry name" value="DUF1685 FAMILY PROTEIN"/>
    <property type="match status" value="1"/>
</dbReference>
<evidence type="ECO:0008006" key="2">
    <source>
        <dbReference type="Google" id="ProtNLM"/>
    </source>
</evidence>
<organism evidence="1">
    <name type="scientific">Salix viminalis</name>
    <name type="common">Common osier</name>
    <name type="synonym">Basket willow</name>
    <dbReference type="NCBI Taxonomy" id="40686"/>
    <lineage>
        <taxon>Eukaryota</taxon>
        <taxon>Viridiplantae</taxon>
        <taxon>Streptophyta</taxon>
        <taxon>Embryophyta</taxon>
        <taxon>Tracheophyta</taxon>
        <taxon>Spermatophyta</taxon>
        <taxon>Magnoliopsida</taxon>
        <taxon>eudicotyledons</taxon>
        <taxon>Gunneridae</taxon>
        <taxon>Pentapetalae</taxon>
        <taxon>rosids</taxon>
        <taxon>fabids</taxon>
        <taxon>Malpighiales</taxon>
        <taxon>Salicaceae</taxon>
        <taxon>Saliceae</taxon>
        <taxon>Salix</taxon>
    </lineage>
</organism>
<dbReference type="PANTHER" id="PTHR33785">
    <property type="entry name" value="OS06G0550800 PROTEIN"/>
    <property type="match status" value="1"/>
</dbReference>